<dbReference type="Gene3D" id="1.10.10.10">
    <property type="entry name" value="Winged helix-like DNA-binding domain superfamily/Winged helix DNA-binding domain"/>
    <property type="match status" value="1"/>
</dbReference>
<evidence type="ECO:0000256" key="8">
    <source>
        <dbReference type="SAM" id="Coils"/>
    </source>
</evidence>
<evidence type="ECO:0000259" key="10">
    <source>
        <dbReference type="SMART" id="SM01138"/>
    </source>
</evidence>
<name>A0A8R1HW24_CAEJA</name>
<dbReference type="Proteomes" id="UP000005237">
    <property type="component" value="Unassembled WGS sequence"/>
</dbReference>
<dbReference type="InterPro" id="IPR038168">
    <property type="entry name" value="TF_DP_C_sf"/>
</dbReference>
<evidence type="ECO:0000256" key="3">
    <source>
        <dbReference type="ARBA" id="ARBA00023015"/>
    </source>
</evidence>
<evidence type="ECO:0000256" key="2">
    <source>
        <dbReference type="ARBA" id="ARBA00010940"/>
    </source>
</evidence>
<dbReference type="GO" id="GO:0046580">
    <property type="term" value="P:negative regulation of Ras protein signal transduction"/>
    <property type="evidence" value="ECO:0007669"/>
    <property type="project" value="EnsemblMetazoa"/>
</dbReference>
<dbReference type="FunFam" id="1.10.10.10:FF:000360">
    <property type="entry name" value="Transcription factor Dp-1, a"/>
    <property type="match status" value="1"/>
</dbReference>
<dbReference type="GO" id="GO:0008406">
    <property type="term" value="P:gonad development"/>
    <property type="evidence" value="ECO:0007669"/>
    <property type="project" value="EnsemblMetazoa"/>
</dbReference>
<dbReference type="GO" id="GO:0061629">
    <property type="term" value="F:RNA polymerase II-specific DNA-binding transcription factor binding"/>
    <property type="evidence" value="ECO:0007669"/>
    <property type="project" value="EnsemblMetazoa"/>
</dbReference>
<dbReference type="PANTHER" id="PTHR12548:SF9">
    <property type="entry name" value="TRANSCRIPTION FACTOR DP"/>
    <property type="match status" value="1"/>
</dbReference>
<dbReference type="Pfam" id="PF02319">
    <property type="entry name" value="WHD_E2F_TDP"/>
    <property type="match status" value="1"/>
</dbReference>
<evidence type="ECO:0008006" key="14">
    <source>
        <dbReference type="Google" id="ProtNLM"/>
    </source>
</evidence>
<feature type="region of interest" description="Disordered" evidence="9">
    <location>
        <begin position="29"/>
        <end position="50"/>
    </location>
</feature>
<feature type="compositionally biased region" description="Low complexity" evidence="9">
    <location>
        <begin position="36"/>
        <end position="47"/>
    </location>
</feature>
<evidence type="ECO:0000256" key="5">
    <source>
        <dbReference type="ARBA" id="ARBA00023163"/>
    </source>
</evidence>
<dbReference type="InterPro" id="IPR037241">
    <property type="entry name" value="E2F-DP_heterodim"/>
</dbReference>
<dbReference type="GO" id="GO:0035189">
    <property type="term" value="C:Rb-E2F complex"/>
    <property type="evidence" value="ECO:0007669"/>
    <property type="project" value="EnsemblMetazoa"/>
</dbReference>
<keyword evidence="3 7" id="KW-0805">Transcription regulation</keyword>
<evidence type="ECO:0000256" key="7">
    <source>
        <dbReference type="RuleBase" id="RU003796"/>
    </source>
</evidence>
<feature type="domain" description="Transcription factor DP C-terminal" evidence="10">
    <location>
        <begin position="166"/>
        <end position="309"/>
    </location>
</feature>
<dbReference type="InterPro" id="IPR015648">
    <property type="entry name" value="Transcrpt_fac_DP"/>
</dbReference>
<organism evidence="12 13">
    <name type="scientific">Caenorhabditis japonica</name>
    <dbReference type="NCBI Taxonomy" id="281687"/>
    <lineage>
        <taxon>Eukaryota</taxon>
        <taxon>Metazoa</taxon>
        <taxon>Ecdysozoa</taxon>
        <taxon>Nematoda</taxon>
        <taxon>Chromadorea</taxon>
        <taxon>Rhabditida</taxon>
        <taxon>Rhabditina</taxon>
        <taxon>Rhabditomorpha</taxon>
        <taxon>Rhabditoidea</taxon>
        <taxon>Rhabditidae</taxon>
        <taxon>Peloderinae</taxon>
        <taxon>Caenorhabditis</taxon>
    </lineage>
</organism>
<dbReference type="GO" id="GO:0051302">
    <property type="term" value="P:regulation of cell division"/>
    <property type="evidence" value="ECO:0007669"/>
    <property type="project" value="EnsemblMetazoa"/>
</dbReference>
<proteinExistence type="inferred from homology"/>
<evidence type="ECO:0000256" key="4">
    <source>
        <dbReference type="ARBA" id="ARBA00023125"/>
    </source>
</evidence>
<keyword evidence="5 7" id="KW-0804">Transcription</keyword>
<dbReference type="InterPro" id="IPR003316">
    <property type="entry name" value="E2F_WHTH_DNA-bd_dom"/>
</dbReference>
<dbReference type="InterPro" id="IPR036388">
    <property type="entry name" value="WH-like_DNA-bd_sf"/>
</dbReference>
<keyword evidence="8" id="KW-0175">Coiled coil</keyword>
<evidence type="ECO:0000313" key="13">
    <source>
        <dbReference type="Proteomes" id="UP000005237"/>
    </source>
</evidence>
<evidence type="ECO:0000256" key="1">
    <source>
        <dbReference type="ARBA" id="ARBA00004123"/>
    </source>
</evidence>
<keyword evidence="13" id="KW-1185">Reference proteome</keyword>
<dbReference type="SMART" id="SM01372">
    <property type="entry name" value="E2F_TDP"/>
    <property type="match status" value="1"/>
</dbReference>
<keyword evidence="6 7" id="KW-0539">Nucleus</keyword>
<feature type="compositionally biased region" description="Polar residues" evidence="9">
    <location>
        <begin position="539"/>
        <end position="549"/>
    </location>
</feature>
<dbReference type="InterPro" id="IPR014889">
    <property type="entry name" value="Transc_factor_DP_C"/>
</dbReference>
<reference evidence="13" key="1">
    <citation type="submission" date="2010-08" db="EMBL/GenBank/DDBJ databases">
        <authorList>
            <consortium name="Caenorhabditis japonica Sequencing Consortium"/>
            <person name="Wilson R.K."/>
        </authorList>
    </citation>
    <scope>NUCLEOTIDE SEQUENCE [LARGE SCALE GENOMIC DNA]</scope>
    <source>
        <strain evidence="13">DF5081</strain>
    </source>
</reference>
<dbReference type="InterPro" id="IPR036390">
    <property type="entry name" value="WH_DNA-bd_sf"/>
</dbReference>
<evidence type="ECO:0000256" key="6">
    <source>
        <dbReference type="ARBA" id="ARBA00023242"/>
    </source>
</evidence>
<dbReference type="Gene3D" id="1.20.140.80">
    <property type="entry name" value="Transcription factor DP"/>
    <property type="match status" value="1"/>
</dbReference>
<feature type="coiled-coil region" evidence="8">
    <location>
        <begin position="299"/>
        <end position="333"/>
    </location>
</feature>
<feature type="domain" description="E2F/DP family winged-helix DNA-binding" evidence="11">
    <location>
        <begin position="75"/>
        <end position="159"/>
    </location>
</feature>
<dbReference type="SUPFAM" id="SSF46785">
    <property type="entry name" value="Winged helix' DNA-binding domain"/>
    <property type="match status" value="1"/>
</dbReference>
<accession>A0A8R1HW24</accession>
<dbReference type="GO" id="GO:0040027">
    <property type="term" value="P:negative regulation of vulval development"/>
    <property type="evidence" value="ECO:0007669"/>
    <property type="project" value="EnsemblMetazoa"/>
</dbReference>
<evidence type="ECO:0000259" key="11">
    <source>
        <dbReference type="SMART" id="SM01372"/>
    </source>
</evidence>
<dbReference type="GO" id="GO:0042659">
    <property type="term" value="P:regulation of cell fate specification"/>
    <property type="evidence" value="ECO:0007669"/>
    <property type="project" value="EnsemblMetazoa"/>
</dbReference>
<feature type="region of interest" description="Disordered" evidence="9">
    <location>
        <begin position="466"/>
        <end position="491"/>
    </location>
</feature>
<dbReference type="AlphaFoldDB" id="A0A8R1HW24"/>
<comment type="subcellular location">
    <subcellularLocation>
        <location evidence="1 7">Nucleus</location>
    </subcellularLocation>
</comment>
<dbReference type="PANTHER" id="PTHR12548">
    <property type="entry name" value="TRANSCRIPTION FACTOR DP"/>
    <property type="match status" value="1"/>
</dbReference>
<dbReference type="GO" id="GO:0045787">
    <property type="term" value="P:positive regulation of cell cycle"/>
    <property type="evidence" value="ECO:0007669"/>
    <property type="project" value="EnsemblMetazoa"/>
</dbReference>
<keyword evidence="4 7" id="KW-0238">DNA-binding</keyword>
<evidence type="ECO:0000313" key="12">
    <source>
        <dbReference type="EnsemblMetazoa" id="CJA13523b.1"/>
    </source>
</evidence>
<reference evidence="12" key="2">
    <citation type="submission" date="2022-06" db="UniProtKB">
        <authorList>
            <consortium name="EnsemblMetazoa"/>
        </authorList>
    </citation>
    <scope>IDENTIFICATION</scope>
    <source>
        <strain evidence="12">DF5081</strain>
    </source>
</reference>
<comment type="similarity">
    <text evidence="2 7">Belongs to the E2F/DP family.</text>
</comment>
<feature type="compositionally biased region" description="Basic and acidic residues" evidence="9">
    <location>
        <begin position="552"/>
        <end position="565"/>
    </location>
</feature>
<dbReference type="CDD" id="cd14458">
    <property type="entry name" value="DP_DD"/>
    <property type="match status" value="1"/>
</dbReference>
<dbReference type="GO" id="GO:0000981">
    <property type="term" value="F:DNA-binding transcription factor activity, RNA polymerase II-specific"/>
    <property type="evidence" value="ECO:0007669"/>
    <property type="project" value="TreeGrafter"/>
</dbReference>
<protein>
    <recommendedName>
        <fullName evidence="14">Transcription factor</fullName>
    </recommendedName>
</protein>
<dbReference type="SMART" id="SM01138">
    <property type="entry name" value="DP"/>
    <property type="match status" value="1"/>
</dbReference>
<dbReference type="SUPFAM" id="SSF144074">
    <property type="entry name" value="E2F-DP heterodimerization region"/>
    <property type="match status" value="1"/>
</dbReference>
<dbReference type="GO" id="GO:0012501">
    <property type="term" value="P:programmed cell death"/>
    <property type="evidence" value="ECO:0007669"/>
    <property type="project" value="EnsemblMetazoa"/>
</dbReference>
<feature type="region of interest" description="Disordered" evidence="9">
    <location>
        <begin position="539"/>
        <end position="588"/>
    </location>
</feature>
<dbReference type="Pfam" id="PF08781">
    <property type="entry name" value="DP"/>
    <property type="match status" value="1"/>
</dbReference>
<dbReference type="GO" id="GO:0000977">
    <property type="term" value="F:RNA polymerase II transcription regulatory region sequence-specific DNA binding"/>
    <property type="evidence" value="ECO:0007669"/>
    <property type="project" value="TreeGrafter"/>
</dbReference>
<sequence length="588" mass="66916">MFKMQPTKYDQRIVQAAQNRQQNSLNGMRRFTSAGPSRSSVLPPSSLYGDDNSYNEGMAGDRYWDEPGGAQATIEKPTGLRHFSTKVCEKVKEKGLTNYNEVADELVSDYFQNNLMKQIDVVKQEYDMKNIRRRVYDALNVLLAMNIITKNKKDIRWIGLPASASQEISRLEEEKARREASIKNKMESLQEMIMQIVAYKNLVQKNRNTEHDKGRPDPDSVLHLPFLIINTDKEANVECSVSSDKSEFLFSFDKRFEIHDDFEVLKKMKLTCGLETGIMTDSDILKAKSFLPELHKHYVDEIIDGHRRAEEEKREKEERKKQQMIAIQQMNNSNQVYYDQPMPSPASRYNRQLQEHLINDASEDQSAAAGIAEKDDDLEVKMQYTFSPQKVIRQIPSGAPPLQPPAARRFYVQKTPQGTLKREISPAIRPMSRPYVPLSGDRRMAAAGGTVGAPIKYYVSQNHSLMQQNQQSKYKVRPTPPPHGGQSQPPQRVVYSSVGQLGPGQRVISQRVVAPGGPHPPGTIIRKVIRKVVVNNGAAQKQSPAQQVIQKRMQEQHEMIERKPDQPMTSAQAAALIQHPPPEEYDYY</sequence>
<evidence type="ECO:0000256" key="9">
    <source>
        <dbReference type="SAM" id="MobiDB-lite"/>
    </source>
</evidence>
<dbReference type="EnsemblMetazoa" id="CJA13523b.1">
    <property type="protein sequence ID" value="CJA13523b.1"/>
    <property type="gene ID" value="WBGene00132727"/>
</dbReference>
<dbReference type="GO" id="GO:0070176">
    <property type="term" value="C:DRM complex"/>
    <property type="evidence" value="ECO:0007669"/>
    <property type="project" value="EnsemblMetazoa"/>
</dbReference>